<reference evidence="3 4" key="1">
    <citation type="submission" date="2024-01" db="EMBL/GenBank/DDBJ databases">
        <title>The genomes of 5 underutilized Papilionoideae crops provide insights into root nodulation and disease resistance.</title>
        <authorList>
            <person name="Yuan L."/>
        </authorList>
    </citation>
    <scope>NUCLEOTIDE SEQUENCE [LARGE SCALE GENOMIC DNA]</scope>
    <source>
        <strain evidence="3">LY-2023</strain>
        <tissue evidence="3">Leaf</tissue>
    </source>
</reference>
<keyword evidence="4" id="KW-1185">Reference proteome</keyword>
<dbReference type="CDD" id="cd06257">
    <property type="entry name" value="DnaJ"/>
    <property type="match status" value="1"/>
</dbReference>
<dbReference type="Pfam" id="PF00226">
    <property type="entry name" value="DnaJ"/>
    <property type="match status" value="1"/>
</dbReference>
<dbReference type="InterPro" id="IPR043183">
    <property type="entry name" value="DNJB2/6-like"/>
</dbReference>
<dbReference type="PANTHER" id="PTHR45168">
    <property type="entry name" value="DNAJ HOMOLOG SUBFAMILY B MEMBER 2"/>
    <property type="match status" value="1"/>
</dbReference>
<organism evidence="3 4">
    <name type="scientific">Clitoria ternatea</name>
    <name type="common">Butterfly pea</name>
    <dbReference type="NCBI Taxonomy" id="43366"/>
    <lineage>
        <taxon>Eukaryota</taxon>
        <taxon>Viridiplantae</taxon>
        <taxon>Streptophyta</taxon>
        <taxon>Embryophyta</taxon>
        <taxon>Tracheophyta</taxon>
        <taxon>Spermatophyta</taxon>
        <taxon>Magnoliopsida</taxon>
        <taxon>eudicotyledons</taxon>
        <taxon>Gunneridae</taxon>
        <taxon>Pentapetalae</taxon>
        <taxon>rosids</taxon>
        <taxon>fabids</taxon>
        <taxon>Fabales</taxon>
        <taxon>Fabaceae</taxon>
        <taxon>Papilionoideae</taxon>
        <taxon>50 kb inversion clade</taxon>
        <taxon>NPAAA clade</taxon>
        <taxon>indigoferoid/millettioid clade</taxon>
        <taxon>Phaseoleae</taxon>
        <taxon>Clitoria</taxon>
    </lineage>
</organism>
<evidence type="ECO:0000256" key="1">
    <source>
        <dbReference type="SAM" id="MobiDB-lite"/>
    </source>
</evidence>
<accession>A0AAN9JP33</accession>
<dbReference type="PANTHER" id="PTHR45168:SF3">
    <property type="entry name" value="DNAJ HEAT SHOCK PROTEIN FAMILY (HSP40) MEMBER B2"/>
    <property type="match status" value="1"/>
</dbReference>
<dbReference type="Gene3D" id="1.10.287.110">
    <property type="entry name" value="DnaJ domain"/>
    <property type="match status" value="1"/>
</dbReference>
<dbReference type="EMBL" id="JAYKXN010000003">
    <property type="protein sequence ID" value="KAK7302835.1"/>
    <property type="molecule type" value="Genomic_DNA"/>
</dbReference>
<dbReference type="SMART" id="SM00271">
    <property type="entry name" value="DnaJ"/>
    <property type="match status" value="1"/>
</dbReference>
<dbReference type="InterPro" id="IPR018253">
    <property type="entry name" value="DnaJ_domain_CS"/>
</dbReference>
<dbReference type="FunFam" id="1.10.287.110:FF:000020">
    <property type="entry name" value="DnaJ subfamily B member 13"/>
    <property type="match status" value="1"/>
</dbReference>
<evidence type="ECO:0000313" key="4">
    <source>
        <dbReference type="Proteomes" id="UP001359559"/>
    </source>
</evidence>
<comment type="caution">
    <text evidence="3">The sequence shown here is derived from an EMBL/GenBank/DDBJ whole genome shotgun (WGS) entry which is preliminary data.</text>
</comment>
<dbReference type="GO" id="GO:0030544">
    <property type="term" value="F:Hsp70 protein binding"/>
    <property type="evidence" value="ECO:0007669"/>
    <property type="project" value="InterPro"/>
</dbReference>
<dbReference type="PROSITE" id="PS50076">
    <property type="entry name" value="DNAJ_2"/>
    <property type="match status" value="1"/>
</dbReference>
<dbReference type="Proteomes" id="UP001359559">
    <property type="component" value="Unassembled WGS sequence"/>
</dbReference>
<feature type="compositionally biased region" description="Basic and acidic residues" evidence="1">
    <location>
        <begin position="9"/>
        <end position="18"/>
    </location>
</feature>
<sequence length="173" mass="19303">MVQKRHRGRMDEGSKSRGDAVAGSKPDGRGRRAEALFLSSRAGASRMEYYKILEFDKNGTDEDLKRAYRKLVMKWHPDKNPNSKKEAEIKFKQISEAYEVLSDPQKRAIYDRYGEVGLKSGMPPPDAGFSSFFQTGVGQTAFRFNPKNPDNIFAEVFGCSSCCSSGLNTQEGG</sequence>
<dbReference type="AlphaFoldDB" id="A0AAN9JP33"/>
<evidence type="ECO:0000313" key="3">
    <source>
        <dbReference type="EMBL" id="KAK7302835.1"/>
    </source>
</evidence>
<dbReference type="PROSITE" id="PS00636">
    <property type="entry name" value="DNAJ_1"/>
    <property type="match status" value="1"/>
</dbReference>
<gene>
    <name evidence="3" type="ORF">RJT34_13732</name>
</gene>
<dbReference type="PRINTS" id="PR00625">
    <property type="entry name" value="JDOMAIN"/>
</dbReference>
<dbReference type="InterPro" id="IPR001623">
    <property type="entry name" value="DnaJ_domain"/>
</dbReference>
<feature type="region of interest" description="Disordered" evidence="1">
    <location>
        <begin position="1"/>
        <end position="33"/>
    </location>
</feature>
<feature type="domain" description="J" evidence="2">
    <location>
        <begin position="48"/>
        <end position="114"/>
    </location>
</feature>
<dbReference type="SUPFAM" id="SSF46565">
    <property type="entry name" value="Chaperone J-domain"/>
    <property type="match status" value="1"/>
</dbReference>
<dbReference type="GO" id="GO:0051082">
    <property type="term" value="F:unfolded protein binding"/>
    <property type="evidence" value="ECO:0007669"/>
    <property type="project" value="InterPro"/>
</dbReference>
<proteinExistence type="predicted"/>
<evidence type="ECO:0000259" key="2">
    <source>
        <dbReference type="PROSITE" id="PS50076"/>
    </source>
</evidence>
<dbReference type="InterPro" id="IPR036869">
    <property type="entry name" value="J_dom_sf"/>
</dbReference>
<protein>
    <recommendedName>
        <fullName evidence="2">J domain-containing protein</fullName>
    </recommendedName>
</protein>
<name>A0AAN9JP33_CLITE</name>